<keyword evidence="1" id="KW-1133">Transmembrane helix</keyword>
<dbReference type="AlphaFoldDB" id="A0A511SV89"/>
<dbReference type="STRING" id="1334629.MFUL124B02_04115"/>
<dbReference type="EMBL" id="BJXR01000012">
    <property type="protein sequence ID" value="GEN05816.1"/>
    <property type="molecule type" value="Genomic_DNA"/>
</dbReference>
<organism evidence="2 3">
    <name type="scientific">Myxococcus fulvus</name>
    <dbReference type="NCBI Taxonomy" id="33"/>
    <lineage>
        <taxon>Bacteria</taxon>
        <taxon>Pseudomonadati</taxon>
        <taxon>Myxococcota</taxon>
        <taxon>Myxococcia</taxon>
        <taxon>Myxococcales</taxon>
        <taxon>Cystobacterineae</taxon>
        <taxon>Myxococcaceae</taxon>
        <taxon>Myxococcus</taxon>
    </lineage>
</organism>
<sequence>MKARSPRKDSCRTPARAALASGHLLCQRPERVMRHREPLSLNALLLVPSLALAALACVAVSARQGVLAAATTSTLVLVPVVFRLWTRTWYRGLVVRGLGIFFIGMHVPLLLAGALAYGRIGCSEGGCPQLYLLGVLASPIAGALSTVVYWLIGRPPV</sequence>
<feature type="transmembrane region" description="Helical" evidence="1">
    <location>
        <begin position="67"/>
        <end position="86"/>
    </location>
</feature>
<proteinExistence type="predicted"/>
<feature type="transmembrane region" description="Helical" evidence="1">
    <location>
        <begin position="41"/>
        <end position="61"/>
    </location>
</feature>
<evidence type="ECO:0000313" key="2">
    <source>
        <dbReference type="EMBL" id="GEN05816.1"/>
    </source>
</evidence>
<feature type="transmembrane region" description="Helical" evidence="1">
    <location>
        <begin position="98"/>
        <end position="118"/>
    </location>
</feature>
<dbReference type="Proteomes" id="UP000321514">
    <property type="component" value="Unassembled WGS sequence"/>
</dbReference>
<evidence type="ECO:0000313" key="3">
    <source>
        <dbReference type="Proteomes" id="UP000321514"/>
    </source>
</evidence>
<protein>
    <submittedName>
        <fullName evidence="2">Uncharacterized protein</fullName>
    </submittedName>
</protein>
<comment type="caution">
    <text evidence="2">The sequence shown here is derived from an EMBL/GenBank/DDBJ whole genome shotgun (WGS) entry which is preliminary data.</text>
</comment>
<name>A0A511SV89_MYXFU</name>
<keyword evidence="1" id="KW-0472">Membrane</keyword>
<feature type="transmembrane region" description="Helical" evidence="1">
    <location>
        <begin position="130"/>
        <end position="152"/>
    </location>
</feature>
<accession>A0A511SV89</accession>
<keyword evidence="1" id="KW-0812">Transmembrane</keyword>
<evidence type="ECO:0000256" key="1">
    <source>
        <dbReference type="SAM" id="Phobius"/>
    </source>
</evidence>
<gene>
    <name evidence="2" type="ORF">MFU01_08530</name>
</gene>
<reference evidence="2 3" key="1">
    <citation type="submission" date="2019-07" db="EMBL/GenBank/DDBJ databases">
        <title>Whole genome shotgun sequence of Myxococcus fulvus NBRC 100333.</title>
        <authorList>
            <person name="Hosoyama A."/>
            <person name="Uohara A."/>
            <person name="Ohji S."/>
            <person name="Ichikawa N."/>
        </authorList>
    </citation>
    <scope>NUCLEOTIDE SEQUENCE [LARGE SCALE GENOMIC DNA]</scope>
    <source>
        <strain evidence="2 3">NBRC 100333</strain>
    </source>
</reference>